<feature type="compositionally biased region" description="Polar residues" evidence="1">
    <location>
        <begin position="318"/>
        <end position="332"/>
    </location>
</feature>
<feature type="transmembrane region" description="Helical" evidence="2">
    <location>
        <begin position="268"/>
        <end position="288"/>
    </location>
</feature>
<protein>
    <submittedName>
        <fullName evidence="3">Expressed protein</fullName>
    </submittedName>
</protein>
<feature type="region of interest" description="Disordered" evidence="1">
    <location>
        <begin position="42"/>
        <end position="98"/>
    </location>
</feature>
<comment type="caution">
    <text evidence="3">The sequence shown here is derived from an EMBL/GenBank/DDBJ whole genome shotgun (WGS) entry which is preliminary data.</text>
</comment>
<reference evidence="3" key="1">
    <citation type="submission" date="2022-06" db="EMBL/GenBank/DDBJ databases">
        <authorList>
            <consortium name="SYNGENTA / RWTH Aachen University"/>
        </authorList>
    </citation>
    <scope>NUCLEOTIDE SEQUENCE</scope>
</reference>
<sequence length="539" mass="58995">MFHKINTSKIMFGAPSAVKRTLQEGDYNILGSLESTIAPFIKSADSDDNSPHRKKNLSSSDGVDLPQIADRNKVSSNFSTLTEPHPSWNSKNQSYQGNQSEGVEIPQLAPIPVSNSELNPQRSTEAFPEVREKPIIKQQRAANMSTLYGSFPVANPNEQQKTVGESVMSGNFSTAVPATPIAQTSANESLHLVPALSTTPLISGRTSVPAPASFPVGSYMNLNRTNAKSSLENSHSTNVTKSLAQSSETTEKLAQLNQENHKLSAGQIAGISISASIVLILGLSFLFLRFYLRRTSSRANDIEWEQIVAFPTKKSHDSSNASITLDSVSSKDNIGDEKENMKNSRPVSKLEQSKSSQSSTEIESDNYSDKCSLDYPQNPAPTFQGQILRSKHLNENFKRFLRDSEVFTSHELDRNGVSEYERSSQGTSFYSSNSVTYSAFDPARQVNEHQPPPILPLNPPPRIDGKSLNVGPISKIHLPTRLSICFEAPKLSTPGPKAIETPALNQVDTAGLVEEVEEIEEAEILERQAVSFGYLAKKD</sequence>
<name>A0AAV0AJ60_PHAPC</name>
<feature type="region of interest" description="Disordered" evidence="1">
    <location>
        <begin position="315"/>
        <end position="376"/>
    </location>
</feature>
<evidence type="ECO:0000256" key="1">
    <source>
        <dbReference type="SAM" id="MobiDB-lite"/>
    </source>
</evidence>
<accession>A0AAV0AJ60</accession>
<dbReference type="Proteomes" id="UP001153365">
    <property type="component" value="Unassembled WGS sequence"/>
</dbReference>
<keyword evidence="2" id="KW-0812">Transmembrane</keyword>
<dbReference type="AlphaFoldDB" id="A0AAV0AJ60"/>
<organism evidence="3 4">
    <name type="scientific">Phakopsora pachyrhizi</name>
    <name type="common">Asian soybean rust disease fungus</name>
    <dbReference type="NCBI Taxonomy" id="170000"/>
    <lineage>
        <taxon>Eukaryota</taxon>
        <taxon>Fungi</taxon>
        <taxon>Dikarya</taxon>
        <taxon>Basidiomycota</taxon>
        <taxon>Pucciniomycotina</taxon>
        <taxon>Pucciniomycetes</taxon>
        <taxon>Pucciniales</taxon>
        <taxon>Phakopsoraceae</taxon>
        <taxon>Phakopsora</taxon>
    </lineage>
</organism>
<feature type="compositionally biased region" description="Polar residues" evidence="1">
    <location>
        <begin position="74"/>
        <end position="98"/>
    </location>
</feature>
<proteinExistence type="predicted"/>
<feature type="compositionally biased region" description="Basic and acidic residues" evidence="1">
    <location>
        <begin position="333"/>
        <end position="342"/>
    </location>
</feature>
<gene>
    <name evidence="3" type="ORF">PPACK8108_LOCUS1969</name>
</gene>
<feature type="compositionally biased region" description="Low complexity" evidence="1">
    <location>
        <begin position="349"/>
        <end position="361"/>
    </location>
</feature>
<keyword evidence="4" id="KW-1185">Reference proteome</keyword>
<keyword evidence="2" id="KW-1133">Transmembrane helix</keyword>
<evidence type="ECO:0000313" key="3">
    <source>
        <dbReference type="EMBL" id="CAH7667562.1"/>
    </source>
</evidence>
<evidence type="ECO:0000256" key="2">
    <source>
        <dbReference type="SAM" id="Phobius"/>
    </source>
</evidence>
<evidence type="ECO:0000313" key="4">
    <source>
        <dbReference type="Proteomes" id="UP001153365"/>
    </source>
</evidence>
<keyword evidence="2" id="KW-0472">Membrane</keyword>
<dbReference type="EMBL" id="CALTRL010000343">
    <property type="protein sequence ID" value="CAH7667562.1"/>
    <property type="molecule type" value="Genomic_DNA"/>
</dbReference>